<evidence type="ECO:0000313" key="2">
    <source>
        <dbReference type="EMBL" id="KAK7799165.1"/>
    </source>
</evidence>
<keyword evidence="3" id="KW-1185">Reference proteome</keyword>
<dbReference type="Proteomes" id="UP001488838">
    <property type="component" value="Unassembled WGS sequence"/>
</dbReference>
<evidence type="ECO:0000313" key="3">
    <source>
        <dbReference type="Proteomes" id="UP001488838"/>
    </source>
</evidence>
<gene>
    <name evidence="2" type="ORF">U0070_020351</name>
</gene>
<proteinExistence type="predicted"/>
<name>A0AAW0H989_MYOGA</name>
<feature type="region of interest" description="Disordered" evidence="1">
    <location>
        <begin position="58"/>
        <end position="83"/>
    </location>
</feature>
<reference evidence="2 3" key="1">
    <citation type="journal article" date="2023" name="bioRxiv">
        <title>Conserved and derived expression patterns and positive selection on dental genes reveal complex evolutionary context of ever-growing rodent molars.</title>
        <authorList>
            <person name="Calamari Z.T."/>
            <person name="Song A."/>
            <person name="Cohen E."/>
            <person name="Akter M."/>
            <person name="Roy R.D."/>
            <person name="Hallikas O."/>
            <person name="Christensen M.M."/>
            <person name="Li P."/>
            <person name="Marangoni P."/>
            <person name="Jernvall J."/>
            <person name="Klein O.D."/>
        </authorList>
    </citation>
    <scope>NUCLEOTIDE SEQUENCE [LARGE SCALE GENOMIC DNA]</scope>
    <source>
        <strain evidence="2">V071</strain>
    </source>
</reference>
<dbReference type="EMBL" id="JBBHLL010000634">
    <property type="protein sequence ID" value="KAK7799165.1"/>
    <property type="molecule type" value="Genomic_DNA"/>
</dbReference>
<protein>
    <submittedName>
        <fullName evidence="2">Uncharacterized protein</fullName>
    </submittedName>
</protein>
<feature type="region of interest" description="Disordered" evidence="1">
    <location>
        <begin position="1"/>
        <end position="37"/>
    </location>
</feature>
<dbReference type="AlphaFoldDB" id="A0AAW0H989"/>
<sequence length="83" mass="9574">MKIPRAVPVLKMDASSSSVTPPQHDSQSEKSYGSQPTINIRYIPREDCPDWWQVRKLKSEEDAASSHQEERNIAYHNTSKMSW</sequence>
<organism evidence="2 3">
    <name type="scientific">Myodes glareolus</name>
    <name type="common">Bank vole</name>
    <name type="synonym">Clethrionomys glareolus</name>
    <dbReference type="NCBI Taxonomy" id="447135"/>
    <lineage>
        <taxon>Eukaryota</taxon>
        <taxon>Metazoa</taxon>
        <taxon>Chordata</taxon>
        <taxon>Craniata</taxon>
        <taxon>Vertebrata</taxon>
        <taxon>Euteleostomi</taxon>
        <taxon>Mammalia</taxon>
        <taxon>Eutheria</taxon>
        <taxon>Euarchontoglires</taxon>
        <taxon>Glires</taxon>
        <taxon>Rodentia</taxon>
        <taxon>Myomorpha</taxon>
        <taxon>Muroidea</taxon>
        <taxon>Cricetidae</taxon>
        <taxon>Arvicolinae</taxon>
        <taxon>Myodes</taxon>
    </lineage>
</organism>
<comment type="caution">
    <text evidence="2">The sequence shown here is derived from an EMBL/GenBank/DDBJ whole genome shotgun (WGS) entry which is preliminary data.</text>
</comment>
<evidence type="ECO:0000256" key="1">
    <source>
        <dbReference type="SAM" id="MobiDB-lite"/>
    </source>
</evidence>
<accession>A0AAW0H989</accession>
<feature type="compositionally biased region" description="Polar residues" evidence="1">
    <location>
        <begin position="14"/>
        <end position="37"/>
    </location>
</feature>